<comment type="similarity">
    <text evidence="2">Belongs to the bacterial diacylglycerol kinase family.</text>
</comment>
<keyword evidence="17" id="KW-1185">Reference proteome</keyword>
<keyword evidence="12 15" id="KW-0472">Membrane</keyword>
<keyword evidence="8 16" id="KW-0418">Kinase</keyword>
<gene>
    <name evidence="16" type="ORF">IMZ08_08135</name>
</gene>
<evidence type="ECO:0000256" key="4">
    <source>
        <dbReference type="ARBA" id="ARBA00022516"/>
    </source>
</evidence>
<dbReference type="GO" id="GO:0016301">
    <property type="term" value="F:kinase activity"/>
    <property type="evidence" value="ECO:0007669"/>
    <property type="project" value="UniProtKB-KW"/>
</dbReference>
<evidence type="ECO:0000256" key="10">
    <source>
        <dbReference type="ARBA" id="ARBA00022989"/>
    </source>
</evidence>
<protein>
    <submittedName>
        <fullName evidence="16">Diacylglycerol kinase family protein</fullName>
    </submittedName>
</protein>
<keyword evidence="11" id="KW-0443">Lipid metabolism</keyword>
<evidence type="ECO:0000256" key="13">
    <source>
        <dbReference type="ARBA" id="ARBA00023209"/>
    </source>
</evidence>
<keyword evidence="5" id="KW-0808">Transferase</keyword>
<feature type="transmembrane region" description="Helical" evidence="15">
    <location>
        <begin position="102"/>
        <end position="126"/>
    </location>
</feature>
<evidence type="ECO:0000256" key="15">
    <source>
        <dbReference type="SAM" id="Phobius"/>
    </source>
</evidence>
<keyword evidence="14" id="KW-1208">Phospholipid metabolism</keyword>
<dbReference type="EMBL" id="JADCLJ010000019">
    <property type="protein sequence ID" value="MBE4908019.1"/>
    <property type="molecule type" value="Genomic_DNA"/>
</dbReference>
<dbReference type="InterPro" id="IPR000829">
    <property type="entry name" value="DAGK"/>
</dbReference>
<evidence type="ECO:0000256" key="3">
    <source>
        <dbReference type="ARBA" id="ARBA00022475"/>
    </source>
</evidence>
<evidence type="ECO:0000256" key="5">
    <source>
        <dbReference type="ARBA" id="ARBA00022679"/>
    </source>
</evidence>
<feature type="transmembrane region" description="Helical" evidence="15">
    <location>
        <begin position="62"/>
        <end position="81"/>
    </location>
</feature>
<feature type="transmembrane region" description="Helical" evidence="15">
    <location>
        <begin position="37"/>
        <end position="56"/>
    </location>
</feature>
<comment type="subcellular location">
    <subcellularLocation>
        <location evidence="1">Cell membrane</location>
        <topology evidence="1">Multi-pass membrane protein</topology>
    </subcellularLocation>
</comment>
<dbReference type="PANTHER" id="PTHR34299:SF1">
    <property type="entry name" value="DIACYLGLYCEROL KINASE"/>
    <property type="match status" value="1"/>
</dbReference>
<proteinExistence type="inferred from homology"/>
<keyword evidence="7" id="KW-0547">Nucleotide-binding</keyword>
<accession>A0ABR9QHR2</accession>
<dbReference type="InterPro" id="IPR033717">
    <property type="entry name" value="UDPK"/>
</dbReference>
<dbReference type="Gene3D" id="1.10.287.3610">
    <property type="match status" value="1"/>
</dbReference>
<evidence type="ECO:0000256" key="11">
    <source>
        <dbReference type="ARBA" id="ARBA00023098"/>
    </source>
</evidence>
<evidence type="ECO:0000256" key="12">
    <source>
        <dbReference type="ARBA" id="ARBA00023136"/>
    </source>
</evidence>
<name>A0ABR9QHR2_9BACI</name>
<keyword evidence="4" id="KW-0444">Lipid biosynthesis</keyword>
<evidence type="ECO:0000256" key="2">
    <source>
        <dbReference type="ARBA" id="ARBA00005967"/>
    </source>
</evidence>
<dbReference type="Proteomes" id="UP001516662">
    <property type="component" value="Unassembled WGS sequence"/>
</dbReference>
<dbReference type="RefSeq" id="WP_193535486.1">
    <property type="nucleotide sequence ID" value="NZ_JADCLJ010000019.1"/>
</dbReference>
<dbReference type="InterPro" id="IPR036945">
    <property type="entry name" value="DAGK_sf"/>
</dbReference>
<evidence type="ECO:0000256" key="8">
    <source>
        <dbReference type="ARBA" id="ARBA00022777"/>
    </source>
</evidence>
<evidence type="ECO:0000256" key="14">
    <source>
        <dbReference type="ARBA" id="ARBA00023264"/>
    </source>
</evidence>
<keyword evidence="3" id="KW-1003">Cell membrane</keyword>
<keyword evidence="9" id="KW-0067">ATP-binding</keyword>
<comment type="caution">
    <text evidence="16">The sequence shown here is derived from an EMBL/GenBank/DDBJ whole genome shotgun (WGS) entry which is preliminary data.</text>
</comment>
<dbReference type="Pfam" id="PF01219">
    <property type="entry name" value="DAGK_prokar"/>
    <property type="match status" value="1"/>
</dbReference>
<keyword evidence="6 15" id="KW-0812">Transmembrane</keyword>
<keyword evidence="13" id="KW-0594">Phospholipid biosynthesis</keyword>
<evidence type="ECO:0000256" key="6">
    <source>
        <dbReference type="ARBA" id="ARBA00022692"/>
    </source>
</evidence>
<dbReference type="PANTHER" id="PTHR34299">
    <property type="entry name" value="DIACYLGLYCEROL KINASE"/>
    <property type="match status" value="1"/>
</dbReference>
<evidence type="ECO:0000313" key="16">
    <source>
        <dbReference type="EMBL" id="MBE4908019.1"/>
    </source>
</evidence>
<evidence type="ECO:0000256" key="1">
    <source>
        <dbReference type="ARBA" id="ARBA00004651"/>
    </source>
</evidence>
<reference evidence="16 17" key="1">
    <citation type="submission" date="2020-10" db="EMBL/GenBank/DDBJ databases">
        <title>Bacillus sp. HD4P25, an endophyte from a halophyte.</title>
        <authorList>
            <person name="Sun J.-Q."/>
        </authorList>
    </citation>
    <scope>NUCLEOTIDE SEQUENCE [LARGE SCALE GENOMIC DNA]</scope>
    <source>
        <strain evidence="16 17">YIM 93174</strain>
    </source>
</reference>
<evidence type="ECO:0000256" key="9">
    <source>
        <dbReference type="ARBA" id="ARBA00022840"/>
    </source>
</evidence>
<sequence>MPMDSKDKQKPEFHRFVKSFSFATEGLIHAIKRERNLQIHLVISVFVVGLSFYLNITKMEWSIIIILIGGMLSLELMNTAMERVVDLVTKEYHPLAKAAKDVAAAAVLVFALISVVVGIIIFSGYITSL</sequence>
<organism evidence="16 17">
    <name type="scientific">Litchfieldia luteola</name>
    <dbReference type="NCBI Taxonomy" id="682179"/>
    <lineage>
        <taxon>Bacteria</taxon>
        <taxon>Bacillati</taxon>
        <taxon>Bacillota</taxon>
        <taxon>Bacilli</taxon>
        <taxon>Bacillales</taxon>
        <taxon>Bacillaceae</taxon>
        <taxon>Litchfieldia</taxon>
    </lineage>
</organism>
<evidence type="ECO:0000256" key="7">
    <source>
        <dbReference type="ARBA" id="ARBA00022741"/>
    </source>
</evidence>
<dbReference type="CDD" id="cd14265">
    <property type="entry name" value="UDPK_IM_like"/>
    <property type="match status" value="1"/>
</dbReference>
<evidence type="ECO:0000313" key="17">
    <source>
        <dbReference type="Proteomes" id="UP001516662"/>
    </source>
</evidence>
<keyword evidence="10 15" id="KW-1133">Transmembrane helix</keyword>